<name>A0A8J4TSA2_9TREM</name>
<organism evidence="1 2">
    <name type="scientific">Paragonimus heterotremus</name>
    <dbReference type="NCBI Taxonomy" id="100268"/>
    <lineage>
        <taxon>Eukaryota</taxon>
        <taxon>Metazoa</taxon>
        <taxon>Spiralia</taxon>
        <taxon>Lophotrochozoa</taxon>
        <taxon>Platyhelminthes</taxon>
        <taxon>Trematoda</taxon>
        <taxon>Digenea</taxon>
        <taxon>Plagiorchiida</taxon>
        <taxon>Troglotremata</taxon>
        <taxon>Troglotrematidae</taxon>
        <taxon>Paragonimus</taxon>
    </lineage>
</organism>
<evidence type="ECO:0000313" key="1">
    <source>
        <dbReference type="EMBL" id="KAF5405659.1"/>
    </source>
</evidence>
<dbReference type="OrthoDB" id="10459803at2759"/>
<protein>
    <submittedName>
        <fullName evidence="1">Uncharacterized protein</fullName>
    </submittedName>
</protein>
<reference evidence="1" key="1">
    <citation type="submission" date="2019-05" db="EMBL/GenBank/DDBJ databases">
        <title>Annotation for the trematode Paragonimus heterotremus.</title>
        <authorList>
            <person name="Choi Y.-J."/>
        </authorList>
    </citation>
    <scope>NUCLEOTIDE SEQUENCE</scope>
    <source>
        <strain evidence="1">LC</strain>
    </source>
</reference>
<keyword evidence="2" id="KW-1185">Reference proteome</keyword>
<proteinExistence type="predicted"/>
<sequence>MRLLRFTYSSSSVPVLNEPLSSLNVPQPNGGFIDPRRHSYGCSETASANSLLTVNICEGPFVTPLNTRMTMHRNSTQSVQHSLHRQVICSGLYVRHLWYFREFINVLHILTYDI</sequence>
<comment type="caution">
    <text evidence="1">The sequence shown here is derived from an EMBL/GenBank/DDBJ whole genome shotgun (WGS) entry which is preliminary data.</text>
</comment>
<evidence type="ECO:0000313" key="2">
    <source>
        <dbReference type="Proteomes" id="UP000748531"/>
    </source>
</evidence>
<dbReference type="AlphaFoldDB" id="A0A8J4TSA2"/>
<accession>A0A8J4TSA2</accession>
<gene>
    <name evidence="1" type="ORF">PHET_00814</name>
</gene>
<dbReference type="EMBL" id="LUCH01000250">
    <property type="protein sequence ID" value="KAF5405659.1"/>
    <property type="molecule type" value="Genomic_DNA"/>
</dbReference>
<dbReference type="Proteomes" id="UP000748531">
    <property type="component" value="Unassembled WGS sequence"/>
</dbReference>